<reference evidence="8 9" key="1">
    <citation type="submission" date="2019-04" db="EMBL/GenBank/DDBJ databases">
        <title>Flavobacterium sp. nov. isolated from construction timber.</title>
        <authorList>
            <person name="Lin S.-Y."/>
            <person name="Chang C.-T."/>
            <person name="Young C.-C."/>
        </authorList>
    </citation>
    <scope>NUCLEOTIDE SEQUENCE [LARGE SCALE GENOMIC DNA]</scope>
    <source>
        <strain evidence="8 9">CC-CTC003</strain>
    </source>
</reference>
<dbReference type="NCBIfam" id="TIGR00229">
    <property type="entry name" value="sensory_box"/>
    <property type="match status" value="1"/>
</dbReference>
<dbReference type="Gene3D" id="3.30.450.40">
    <property type="match status" value="1"/>
</dbReference>
<keyword evidence="4" id="KW-0808">Transferase</keyword>
<keyword evidence="3" id="KW-0597">Phosphoprotein</keyword>
<dbReference type="InterPro" id="IPR000014">
    <property type="entry name" value="PAS"/>
</dbReference>
<dbReference type="EMBL" id="SSNZ01000001">
    <property type="protein sequence ID" value="THF53298.1"/>
    <property type="molecule type" value="Genomic_DNA"/>
</dbReference>
<comment type="caution">
    <text evidence="8">The sequence shown here is derived from an EMBL/GenBank/DDBJ whole genome shotgun (WGS) entry which is preliminary data.</text>
</comment>
<protein>
    <recommendedName>
        <fullName evidence="2">histidine kinase</fullName>
        <ecNumber evidence="2">2.7.13.3</ecNumber>
    </recommendedName>
</protein>
<dbReference type="PROSITE" id="PS50112">
    <property type="entry name" value="PAS"/>
    <property type="match status" value="1"/>
</dbReference>
<evidence type="ECO:0000256" key="3">
    <source>
        <dbReference type="ARBA" id="ARBA00022553"/>
    </source>
</evidence>
<dbReference type="Gene3D" id="3.30.450.20">
    <property type="entry name" value="PAS domain"/>
    <property type="match status" value="2"/>
</dbReference>
<dbReference type="PANTHER" id="PTHR43304:SF1">
    <property type="entry name" value="PAC DOMAIN-CONTAINING PROTEIN"/>
    <property type="match status" value="1"/>
</dbReference>
<dbReference type="PROSITE" id="PS50113">
    <property type="entry name" value="PAC"/>
    <property type="match status" value="1"/>
</dbReference>
<dbReference type="SMART" id="SM00091">
    <property type="entry name" value="PAS"/>
    <property type="match status" value="1"/>
</dbReference>
<name>A0A4S4A4Q8_9FLAO</name>
<feature type="domain" description="PAC" evidence="7">
    <location>
        <begin position="312"/>
        <end position="365"/>
    </location>
</feature>
<dbReference type="PANTHER" id="PTHR43304">
    <property type="entry name" value="PHYTOCHROME-LIKE PROTEIN CPH1"/>
    <property type="match status" value="1"/>
</dbReference>
<dbReference type="InterPro" id="IPR029016">
    <property type="entry name" value="GAF-like_dom_sf"/>
</dbReference>
<dbReference type="InterPro" id="IPR036097">
    <property type="entry name" value="HisK_dim/P_sf"/>
</dbReference>
<evidence type="ECO:0000256" key="4">
    <source>
        <dbReference type="ARBA" id="ARBA00022679"/>
    </source>
</evidence>
<dbReference type="SUPFAM" id="SSF55781">
    <property type="entry name" value="GAF domain-like"/>
    <property type="match status" value="1"/>
</dbReference>
<dbReference type="InterPro" id="IPR052162">
    <property type="entry name" value="Sensor_kinase/Photoreceptor"/>
</dbReference>
<feature type="domain" description="PAS" evidence="6">
    <location>
        <begin position="254"/>
        <end position="308"/>
    </location>
</feature>
<organism evidence="8 9">
    <name type="scientific">Flavobacterium supellecticarium</name>
    <dbReference type="NCBI Taxonomy" id="2565924"/>
    <lineage>
        <taxon>Bacteria</taxon>
        <taxon>Pseudomonadati</taxon>
        <taxon>Bacteroidota</taxon>
        <taxon>Flavobacteriia</taxon>
        <taxon>Flavobacteriales</taxon>
        <taxon>Flavobacteriaceae</taxon>
        <taxon>Flavobacterium</taxon>
    </lineage>
</organism>
<keyword evidence="9" id="KW-1185">Reference proteome</keyword>
<dbReference type="CDD" id="cd00130">
    <property type="entry name" value="PAS"/>
    <property type="match status" value="1"/>
</dbReference>
<dbReference type="Pfam" id="PF13426">
    <property type="entry name" value="PAS_9"/>
    <property type="match status" value="1"/>
</dbReference>
<evidence type="ECO:0000313" key="9">
    <source>
        <dbReference type="Proteomes" id="UP000307507"/>
    </source>
</evidence>
<dbReference type="Gene3D" id="1.10.287.130">
    <property type="match status" value="1"/>
</dbReference>
<sequence>MRDGNVKVLYGATPITPSELKGLKEVVCLAAELMASDITWLNFFDDHLKELNLEWGKTIPLDKLNTFFSNLILKSNEMIIIPNTLKHFNSIDILPELSSVKLRFFVGIPVFLGDGRLIGNICLFAEKTKIVTESEKKILHLFSRQIGLIIENEISRRKLVDEIEEKEARTDSLLKIAQLQSHQIRRPLTTLMGLVNLIKDEIHPVDQEWMTMFETATKDFDKTIHLIVDGSMASKDLKAIRFNKMVEEIDDYAILILDGDGYIENWNKGAERIKGYRYDEIVGQHFSVFYTDEDRQNKRPQKLIIEAEKHGVARDLGWRLRKDGTLFWGSIVITSIHDNNGAVIGFTKVTRDLTEITEARDSLIASEELYKMMVEKTGALARIGGWELDVVHRLLSWTSVTREIHGVDSDYIPELTSAINFYKEGTSRDKIKEAVKLAIETGKSWDMELQIVTAQGKEIWVRATGKSNYKDGICTKVYGTFQDINTFRL</sequence>
<proteinExistence type="predicted"/>
<dbReference type="Proteomes" id="UP000307507">
    <property type="component" value="Unassembled WGS sequence"/>
</dbReference>
<dbReference type="SUPFAM" id="SSF47384">
    <property type="entry name" value="Homodimeric domain of signal transducing histidine kinase"/>
    <property type="match status" value="1"/>
</dbReference>
<dbReference type="AlphaFoldDB" id="A0A4S4A4Q8"/>
<evidence type="ECO:0000313" key="8">
    <source>
        <dbReference type="EMBL" id="THF53298.1"/>
    </source>
</evidence>
<dbReference type="SUPFAM" id="SSF55785">
    <property type="entry name" value="PYP-like sensor domain (PAS domain)"/>
    <property type="match status" value="2"/>
</dbReference>
<dbReference type="InterPro" id="IPR035965">
    <property type="entry name" value="PAS-like_dom_sf"/>
</dbReference>
<dbReference type="GO" id="GO:0000155">
    <property type="term" value="F:phosphorelay sensor kinase activity"/>
    <property type="evidence" value="ECO:0007669"/>
    <property type="project" value="InterPro"/>
</dbReference>
<dbReference type="RefSeq" id="WP_136401821.1">
    <property type="nucleotide sequence ID" value="NZ_SSNZ01000001.1"/>
</dbReference>
<evidence type="ECO:0000259" key="7">
    <source>
        <dbReference type="PROSITE" id="PS50113"/>
    </source>
</evidence>
<evidence type="ECO:0000256" key="1">
    <source>
        <dbReference type="ARBA" id="ARBA00000085"/>
    </source>
</evidence>
<dbReference type="InterPro" id="IPR013655">
    <property type="entry name" value="PAS_fold_3"/>
</dbReference>
<dbReference type="Pfam" id="PF08447">
    <property type="entry name" value="PAS_3"/>
    <property type="match status" value="1"/>
</dbReference>
<evidence type="ECO:0000256" key="5">
    <source>
        <dbReference type="ARBA" id="ARBA00022777"/>
    </source>
</evidence>
<gene>
    <name evidence="8" type="ORF">E6C50_03600</name>
</gene>
<accession>A0A4S4A4Q8</accession>
<dbReference type="InterPro" id="IPR000700">
    <property type="entry name" value="PAS-assoc_C"/>
</dbReference>
<dbReference type="OrthoDB" id="9781208at2"/>
<dbReference type="EC" id="2.7.13.3" evidence="2"/>
<comment type="catalytic activity">
    <reaction evidence="1">
        <text>ATP + protein L-histidine = ADP + protein N-phospho-L-histidine.</text>
        <dbReference type="EC" id="2.7.13.3"/>
    </reaction>
</comment>
<evidence type="ECO:0000259" key="6">
    <source>
        <dbReference type="PROSITE" id="PS50112"/>
    </source>
</evidence>
<evidence type="ECO:0000256" key="2">
    <source>
        <dbReference type="ARBA" id="ARBA00012438"/>
    </source>
</evidence>
<keyword evidence="5" id="KW-0418">Kinase</keyword>